<accession>A0ABT6EWQ1</accession>
<protein>
    <recommendedName>
        <fullName evidence="9">Histidine--tRNA ligase</fullName>
        <ecNumber evidence="9">6.1.1.21</ecNumber>
    </recommendedName>
    <alternativeName>
        <fullName evidence="9">Histidyl-tRNA synthetase</fullName>
        <shortName evidence="9">HisRS</shortName>
    </alternativeName>
</protein>
<gene>
    <name evidence="9 11" type="primary">hisS</name>
    <name evidence="11" type="ORF">L3556_04460</name>
</gene>
<comment type="subcellular location">
    <subcellularLocation>
        <location evidence="9">Cytoplasm</location>
    </subcellularLocation>
</comment>
<comment type="subunit">
    <text evidence="9">Homodimer.</text>
</comment>
<dbReference type="Pfam" id="PF03129">
    <property type="entry name" value="HGTP_anticodon"/>
    <property type="match status" value="1"/>
</dbReference>
<reference evidence="11" key="1">
    <citation type="journal article" date="2022" name="Genome Biol. Evol.">
        <title>A New Gene Family Diagnostic for Intracellular Biomineralization of Amorphous Ca Carbonates by Cyanobacteria.</title>
        <authorList>
            <person name="Benzerara K."/>
            <person name="Duprat E."/>
            <person name="Bitard-Feildel T."/>
            <person name="Caumes G."/>
            <person name="Cassier-Chauvat C."/>
            <person name="Chauvat F."/>
            <person name="Dezi M."/>
            <person name="Diop S.I."/>
            <person name="Gaschignard G."/>
            <person name="Gorgen S."/>
            <person name="Gugger M."/>
            <person name="Lopez-Garcia P."/>
            <person name="Millet M."/>
            <person name="Skouri-Panet F."/>
            <person name="Moreira D."/>
            <person name="Callebaut I."/>
        </authorList>
    </citation>
    <scope>NUCLEOTIDE SEQUENCE</scope>
    <source>
        <strain evidence="11">G9</strain>
    </source>
</reference>
<feature type="domain" description="Aminoacyl-transfer RNA synthetases class-II family profile" evidence="10">
    <location>
        <begin position="1"/>
        <end position="315"/>
    </location>
</feature>
<dbReference type="GO" id="GO:0004821">
    <property type="term" value="F:histidine-tRNA ligase activity"/>
    <property type="evidence" value="ECO:0007669"/>
    <property type="project" value="UniProtKB-EC"/>
</dbReference>
<dbReference type="InterPro" id="IPR004516">
    <property type="entry name" value="HisRS/HisZ"/>
</dbReference>
<evidence type="ECO:0000256" key="9">
    <source>
        <dbReference type="HAMAP-Rule" id="MF_00127"/>
    </source>
</evidence>
<evidence type="ECO:0000256" key="3">
    <source>
        <dbReference type="ARBA" id="ARBA00022598"/>
    </source>
</evidence>
<keyword evidence="6 9" id="KW-0648">Protein biosynthesis</keyword>
<dbReference type="InterPro" id="IPR045864">
    <property type="entry name" value="aa-tRNA-synth_II/BPL/LPL"/>
</dbReference>
<keyword evidence="4 9" id="KW-0547">Nucleotide-binding</keyword>
<dbReference type="EMBL" id="JAKKUT010000002">
    <property type="protein sequence ID" value="MDG2990191.1"/>
    <property type="molecule type" value="Genomic_DNA"/>
</dbReference>
<dbReference type="Pfam" id="PF13393">
    <property type="entry name" value="tRNA-synt_His"/>
    <property type="match status" value="1"/>
</dbReference>
<proteinExistence type="inferred from homology"/>
<evidence type="ECO:0000313" key="11">
    <source>
        <dbReference type="EMBL" id="MDG2990191.1"/>
    </source>
</evidence>
<evidence type="ECO:0000256" key="2">
    <source>
        <dbReference type="ARBA" id="ARBA00022490"/>
    </source>
</evidence>
<keyword evidence="3 9" id="KW-0436">Ligase</keyword>
<dbReference type="SUPFAM" id="SSF52954">
    <property type="entry name" value="Class II aaRS ABD-related"/>
    <property type="match status" value="1"/>
</dbReference>
<dbReference type="InterPro" id="IPR015807">
    <property type="entry name" value="His-tRNA-ligase"/>
</dbReference>
<dbReference type="NCBIfam" id="TIGR00442">
    <property type="entry name" value="hisS"/>
    <property type="match status" value="1"/>
</dbReference>
<comment type="catalytic activity">
    <reaction evidence="8 9">
        <text>tRNA(His) + L-histidine + ATP = L-histidyl-tRNA(His) + AMP + diphosphate + H(+)</text>
        <dbReference type="Rhea" id="RHEA:17313"/>
        <dbReference type="Rhea" id="RHEA-COMP:9665"/>
        <dbReference type="Rhea" id="RHEA-COMP:9689"/>
        <dbReference type="ChEBI" id="CHEBI:15378"/>
        <dbReference type="ChEBI" id="CHEBI:30616"/>
        <dbReference type="ChEBI" id="CHEBI:33019"/>
        <dbReference type="ChEBI" id="CHEBI:57595"/>
        <dbReference type="ChEBI" id="CHEBI:78442"/>
        <dbReference type="ChEBI" id="CHEBI:78527"/>
        <dbReference type="ChEBI" id="CHEBI:456215"/>
        <dbReference type="EC" id="6.1.1.21"/>
    </reaction>
</comment>
<evidence type="ECO:0000256" key="4">
    <source>
        <dbReference type="ARBA" id="ARBA00022741"/>
    </source>
</evidence>
<dbReference type="InterPro" id="IPR004154">
    <property type="entry name" value="Anticodon-bd"/>
</dbReference>
<keyword evidence="7 9" id="KW-0030">Aminoacyl-tRNA synthetase</keyword>
<dbReference type="Gene3D" id="3.30.930.10">
    <property type="entry name" value="Bira Bifunctional Protein, Domain 2"/>
    <property type="match status" value="1"/>
</dbReference>
<dbReference type="PANTHER" id="PTHR43707:SF1">
    <property type="entry name" value="HISTIDINE--TRNA LIGASE, MITOCHONDRIAL-RELATED"/>
    <property type="match status" value="1"/>
</dbReference>
<evidence type="ECO:0000256" key="8">
    <source>
        <dbReference type="ARBA" id="ARBA00047639"/>
    </source>
</evidence>
<organism evidence="11 12">
    <name type="scientific">Candidatus Synechococcus calcipolaris G9</name>
    <dbReference type="NCBI Taxonomy" id="1497997"/>
    <lineage>
        <taxon>Bacteria</taxon>
        <taxon>Bacillati</taxon>
        <taxon>Cyanobacteriota</taxon>
        <taxon>Cyanophyceae</taxon>
        <taxon>Synechococcales</taxon>
        <taxon>Synechococcaceae</taxon>
        <taxon>Synechococcus</taxon>
    </lineage>
</organism>
<evidence type="ECO:0000256" key="6">
    <source>
        <dbReference type="ARBA" id="ARBA00022917"/>
    </source>
</evidence>
<keyword evidence="5 9" id="KW-0067">ATP-binding</keyword>
<dbReference type="CDD" id="cd00859">
    <property type="entry name" value="HisRS_anticodon"/>
    <property type="match status" value="1"/>
</dbReference>
<sequence>MTGLQAPRGTRDILPEEQMYWQTLETQACQILERAAYRQICTPIFEQTALFERGIGEATDIVGKEMYTFSDRGQRSLTLRPEGTAGVVRAYIEHGLHQQGGVQRLWYTGPMFRYERPQSGRYRQFHQLGVEVLGSGDARADVEVIALAFDILKGLGLADLTLMLNSVGDRSDRSDYRQALIDYLTPYRQDLDKDSQERLDRNPLRILDSKDARTQEIAQAAPKLLDFLSPDSQEHFQRVKTYLDQLGIAYTINPCLVRGLDYYTHTAFEFQSRSLGAEATVCGGGRYDHLVTELGGPETPAIGWAMGLERLILLLQQQSSSPTTNLDFYLVSRGETAEQQGLILAQHLRHRGFRVEMDLSGSAFGKQLKRADRSGAPGCLIIGESEAAAATVQLKWLAQGQQTVVSQGELLTLDLRSHLDQAREFATEQSTSDAP</sequence>
<dbReference type="InterPro" id="IPR006195">
    <property type="entry name" value="aa-tRNA-synth_II"/>
</dbReference>
<dbReference type="Proteomes" id="UP001154265">
    <property type="component" value="Unassembled WGS sequence"/>
</dbReference>
<evidence type="ECO:0000259" key="10">
    <source>
        <dbReference type="PROSITE" id="PS50862"/>
    </source>
</evidence>
<dbReference type="RefSeq" id="WP_277866106.1">
    <property type="nucleotide sequence ID" value="NZ_JAKKUT010000002.1"/>
</dbReference>
<dbReference type="InterPro" id="IPR036621">
    <property type="entry name" value="Anticodon-bd_dom_sf"/>
</dbReference>
<dbReference type="InterPro" id="IPR033656">
    <property type="entry name" value="HisRS_anticodon"/>
</dbReference>
<evidence type="ECO:0000256" key="1">
    <source>
        <dbReference type="ARBA" id="ARBA00008226"/>
    </source>
</evidence>
<name>A0ABT6EWQ1_9SYNE</name>
<evidence type="ECO:0000256" key="7">
    <source>
        <dbReference type="ARBA" id="ARBA00023146"/>
    </source>
</evidence>
<dbReference type="Gene3D" id="3.40.50.800">
    <property type="entry name" value="Anticodon-binding domain"/>
    <property type="match status" value="1"/>
</dbReference>
<evidence type="ECO:0000313" key="12">
    <source>
        <dbReference type="Proteomes" id="UP001154265"/>
    </source>
</evidence>
<comment type="caution">
    <text evidence="11">The sequence shown here is derived from an EMBL/GenBank/DDBJ whole genome shotgun (WGS) entry which is preliminary data.</text>
</comment>
<dbReference type="InterPro" id="IPR041715">
    <property type="entry name" value="HisRS-like_core"/>
</dbReference>
<evidence type="ECO:0000256" key="5">
    <source>
        <dbReference type="ARBA" id="ARBA00022840"/>
    </source>
</evidence>
<keyword evidence="12" id="KW-1185">Reference proteome</keyword>
<dbReference type="PROSITE" id="PS50862">
    <property type="entry name" value="AA_TRNA_LIGASE_II"/>
    <property type="match status" value="1"/>
</dbReference>
<reference evidence="11" key="2">
    <citation type="submission" date="2022-01" db="EMBL/GenBank/DDBJ databases">
        <authorList>
            <person name="Zivanovic Y."/>
            <person name="Moreira D."/>
            <person name="Lopez-Garcia P."/>
        </authorList>
    </citation>
    <scope>NUCLEOTIDE SEQUENCE</scope>
    <source>
        <strain evidence="11">G9</strain>
    </source>
</reference>
<dbReference type="PANTHER" id="PTHR43707">
    <property type="entry name" value="HISTIDYL-TRNA SYNTHETASE"/>
    <property type="match status" value="1"/>
</dbReference>
<dbReference type="SUPFAM" id="SSF55681">
    <property type="entry name" value="Class II aaRS and biotin synthetases"/>
    <property type="match status" value="1"/>
</dbReference>
<dbReference type="CDD" id="cd00773">
    <property type="entry name" value="HisRS-like_core"/>
    <property type="match status" value="1"/>
</dbReference>
<dbReference type="HAMAP" id="MF_00127">
    <property type="entry name" value="His_tRNA_synth"/>
    <property type="match status" value="1"/>
</dbReference>
<dbReference type="EC" id="6.1.1.21" evidence="9"/>
<keyword evidence="2 9" id="KW-0963">Cytoplasm</keyword>
<dbReference type="PIRSF" id="PIRSF001549">
    <property type="entry name" value="His-tRNA_synth"/>
    <property type="match status" value="1"/>
</dbReference>
<comment type="similarity">
    <text evidence="1 9">Belongs to the class-II aminoacyl-tRNA synthetase family.</text>
</comment>